<dbReference type="AlphaFoldDB" id="A0A061FRY2"/>
<evidence type="ECO:0000313" key="1">
    <source>
        <dbReference type="EMBL" id="EOY20080.1"/>
    </source>
</evidence>
<keyword evidence="2" id="KW-1185">Reference proteome</keyword>
<name>A0A061FRY2_THECC</name>
<gene>
    <name evidence="1" type="ORF">TCM_045478</name>
</gene>
<sequence>MIQSSILFFVFFRKTKCYNIIPFHHAKRITELMLTHLFYIDSFTKFMFPITTYKCLVLLNYRVKEFKDKN</sequence>
<organism evidence="1 2">
    <name type="scientific">Theobroma cacao</name>
    <name type="common">Cacao</name>
    <name type="synonym">Cocoa</name>
    <dbReference type="NCBI Taxonomy" id="3641"/>
    <lineage>
        <taxon>Eukaryota</taxon>
        <taxon>Viridiplantae</taxon>
        <taxon>Streptophyta</taxon>
        <taxon>Embryophyta</taxon>
        <taxon>Tracheophyta</taxon>
        <taxon>Spermatophyta</taxon>
        <taxon>Magnoliopsida</taxon>
        <taxon>eudicotyledons</taxon>
        <taxon>Gunneridae</taxon>
        <taxon>Pentapetalae</taxon>
        <taxon>rosids</taxon>
        <taxon>malvids</taxon>
        <taxon>Malvales</taxon>
        <taxon>Malvaceae</taxon>
        <taxon>Byttnerioideae</taxon>
        <taxon>Theobroma</taxon>
    </lineage>
</organism>
<dbReference type="Gramene" id="EOY20080">
    <property type="protein sequence ID" value="EOY20080"/>
    <property type="gene ID" value="TCM_045478"/>
</dbReference>
<reference evidence="1 2" key="1">
    <citation type="journal article" date="2013" name="Genome Biol.">
        <title>The genome sequence of the most widely cultivated cacao type and its use to identify candidate genes regulating pod color.</title>
        <authorList>
            <person name="Motamayor J.C."/>
            <person name="Mockaitis K."/>
            <person name="Schmutz J."/>
            <person name="Haiminen N."/>
            <person name="Iii D.L."/>
            <person name="Cornejo O."/>
            <person name="Findley S.D."/>
            <person name="Zheng P."/>
            <person name="Utro F."/>
            <person name="Royaert S."/>
            <person name="Saski C."/>
            <person name="Jenkins J."/>
            <person name="Podicheti R."/>
            <person name="Zhao M."/>
            <person name="Scheffler B.E."/>
            <person name="Stack J.C."/>
            <person name="Feltus F.A."/>
            <person name="Mustiga G.M."/>
            <person name="Amores F."/>
            <person name="Phillips W."/>
            <person name="Marelli J.P."/>
            <person name="May G.D."/>
            <person name="Shapiro H."/>
            <person name="Ma J."/>
            <person name="Bustamante C.D."/>
            <person name="Schnell R.J."/>
            <person name="Main D."/>
            <person name="Gilbert D."/>
            <person name="Parida L."/>
            <person name="Kuhn D.N."/>
        </authorList>
    </citation>
    <scope>NUCLEOTIDE SEQUENCE [LARGE SCALE GENOMIC DNA]</scope>
    <source>
        <strain evidence="2">cv. Matina 1-6</strain>
    </source>
</reference>
<dbReference type="EMBL" id="CM001888">
    <property type="protein sequence ID" value="EOY20080.1"/>
    <property type="molecule type" value="Genomic_DNA"/>
</dbReference>
<accession>A0A061FRY2</accession>
<evidence type="ECO:0000313" key="2">
    <source>
        <dbReference type="Proteomes" id="UP000026915"/>
    </source>
</evidence>
<protein>
    <submittedName>
        <fullName evidence="1">Uncharacterized protein</fullName>
    </submittedName>
</protein>
<dbReference type="HOGENOM" id="CLU_2762943_0_0_1"/>
<dbReference type="InParanoid" id="A0A061FRY2"/>
<dbReference type="Proteomes" id="UP000026915">
    <property type="component" value="Chromosome 10"/>
</dbReference>
<proteinExistence type="predicted"/>